<protein>
    <recommendedName>
        <fullName evidence="4">CUB domain-containing protein</fullName>
    </recommendedName>
</protein>
<dbReference type="CDD" id="cd00041">
    <property type="entry name" value="CUB"/>
    <property type="match status" value="1"/>
</dbReference>
<keyword evidence="6" id="KW-1185">Reference proteome</keyword>
<keyword evidence="3" id="KW-1133">Transmembrane helix</keyword>
<organism evidence="5 6">
    <name type="scientific">Fasciola gigantica</name>
    <name type="common">Giant liver fluke</name>
    <dbReference type="NCBI Taxonomy" id="46835"/>
    <lineage>
        <taxon>Eukaryota</taxon>
        <taxon>Metazoa</taxon>
        <taxon>Spiralia</taxon>
        <taxon>Lophotrochozoa</taxon>
        <taxon>Platyhelminthes</taxon>
        <taxon>Trematoda</taxon>
        <taxon>Digenea</taxon>
        <taxon>Plagiorchiida</taxon>
        <taxon>Echinostomata</taxon>
        <taxon>Echinostomatoidea</taxon>
        <taxon>Fasciolidae</taxon>
        <taxon>Fasciola</taxon>
    </lineage>
</organism>
<dbReference type="InterPro" id="IPR000859">
    <property type="entry name" value="CUB_dom"/>
</dbReference>
<reference evidence="5 6" key="1">
    <citation type="submission" date="2019-04" db="EMBL/GenBank/DDBJ databases">
        <title>Annotation for the trematode Fasciola gigantica.</title>
        <authorList>
            <person name="Choi Y.-J."/>
        </authorList>
    </citation>
    <scope>NUCLEOTIDE SEQUENCE [LARGE SCALE GENOMIC DNA]</scope>
    <source>
        <strain evidence="5">Uganda_cow_1</strain>
    </source>
</reference>
<dbReference type="EMBL" id="SUNJ01015281">
    <property type="protein sequence ID" value="TPP55871.1"/>
    <property type="molecule type" value="Genomic_DNA"/>
</dbReference>
<evidence type="ECO:0000256" key="2">
    <source>
        <dbReference type="PROSITE-ProRule" id="PRU00059"/>
    </source>
</evidence>
<dbReference type="Proteomes" id="UP000316759">
    <property type="component" value="Unassembled WGS sequence"/>
</dbReference>
<comment type="caution">
    <text evidence="5">The sequence shown here is derived from an EMBL/GenBank/DDBJ whole genome shotgun (WGS) entry which is preliminary data.</text>
</comment>
<feature type="domain" description="CUB" evidence="4">
    <location>
        <begin position="177"/>
        <end position="292"/>
    </location>
</feature>
<dbReference type="OrthoDB" id="10009301at2759"/>
<accession>A0A504Y5H9</accession>
<dbReference type="Gene3D" id="2.60.120.290">
    <property type="entry name" value="Spermadhesin, CUB domain"/>
    <property type="match status" value="1"/>
</dbReference>
<dbReference type="PROSITE" id="PS01180">
    <property type="entry name" value="CUB"/>
    <property type="match status" value="1"/>
</dbReference>
<dbReference type="SUPFAM" id="SSF49854">
    <property type="entry name" value="Spermadhesin, CUB domain"/>
    <property type="match status" value="2"/>
</dbReference>
<keyword evidence="3" id="KW-0472">Membrane</keyword>
<dbReference type="STRING" id="46835.A0A504Y5H9"/>
<evidence type="ECO:0000256" key="3">
    <source>
        <dbReference type="SAM" id="Phobius"/>
    </source>
</evidence>
<gene>
    <name evidence="5" type="ORF">FGIG_11594</name>
</gene>
<evidence type="ECO:0000259" key="4">
    <source>
        <dbReference type="PROSITE" id="PS01180"/>
    </source>
</evidence>
<dbReference type="AlphaFoldDB" id="A0A504Y5H9"/>
<dbReference type="InterPro" id="IPR035914">
    <property type="entry name" value="Sperma_CUB_dom_sf"/>
</dbReference>
<feature type="transmembrane region" description="Helical" evidence="3">
    <location>
        <begin position="21"/>
        <end position="43"/>
    </location>
</feature>
<dbReference type="Pfam" id="PF00431">
    <property type="entry name" value="CUB"/>
    <property type="match status" value="1"/>
</dbReference>
<name>A0A504Y5H9_FASGI</name>
<sequence>MGVRHRISYINVNPVVMANHWTRLAMIVKFFLLAILAFTGSYFHPVTAQPEICGNLRINLTDDETKFEIGVGNPFNQATTCTYTITGYAGGMITLQIDSLYLGRDAHYNDGYLKVAENQESLNTTDFVAMGTATDTFTVLGNVMVMEVKVARENYFRKCFVKARFLQRPGTEQPTVCGPRFLEAKSEAESLTVPVENATFTGPIVCQYFLRGINYRKLKITFEKLNLPQSENCEKDYVEISELIDDKWRSNKYCGGHLPPDTYTSSKESLHILLSARKYWQKVTVVATYSEGKITWLCCVLLCFFASGVPRQKTL</sequence>
<evidence type="ECO:0000256" key="1">
    <source>
        <dbReference type="ARBA" id="ARBA00023157"/>
    </source>
</evidence>
<proteinExistence type="predicted"/>
<dbReference type="SMART" id="SM00042">
    <property type="entry name" value="CUB"/>
    <property type="match status" value="1"/>
</dbReference>
<keyword evidence="3" id="KW-0812">Transmembrane</keyword>
<keyword evidence="1" id="KW-1015">Disulfide bond</keyword>
<evidence type="ECO:0000313" key="6">
    <source>
        <dbReference type="Proteomes" id="UP000316759"/>
    </source>
</evidence>
<comment type="caution">
    <text evidence="2">Lacks conserved residue(s) required for the propagation of feature annotation.</text>
</comment>
<evidence type="ECO:0000313" key="5">
    <source>
        <dbReference type="EMBL" id="TPP55871.1"/>
    </source>
</evidence>